<keyword evidence="1" id="KW-0479">Metal-binding</keyword>
<dbReference type="SUPFAM" id="SSF57845">
    <property type="entry name" value="B-box zinc-binding domain"/>
    <property type="match status" value="1"/>
</dbReference>
<evidence type="ECO:0000259" key="2">
    <source>
        <dbReference type="PROSITE" id="PS50119"/>
    </source>
</evidence>
<dbReference type="GO" id="GO:0008270">
    <property type="term" value="F:zinc ion binding"/>
    <property type="evidence" value="ECO:0007669"/>
    <property type="project" value="UniProtKB-KW"/>
</dbReference>
<reference evidence="3 4" key="1">
    <citation type="submission" date="2020-06" db="EMBL/GenBank/DDBJ databases">
        <authorList>
            <person name="Li R."/>
            <person name="Bekaert M."/>
        </authorList>
    </citation>
    <scope>NUCLEOTIDE SEQUENCE [LARGE SCALE GENOMIC DNA]</scope>
    <source>
        <strain evidence="4">wild</strain>
    </source>
</reference>
<dbReference type="AlphaFoldDB" id="A0A6J8E2B7"/>
<sequence length="490" mass="55836">MMEDKVFCKHHPGKHVEYFCNIHEKPLCHECKNGGHNSCKEISNIPAVISDVKNRNIYEDTSHLLQNHLNQVNFLPARIASNLLKLEREKVVFKNTLTHYRRKVDKHLDDLETSILKEYQKIYDEQCSNLKELQTFYLEQIKQLEHYLWELENESGLSEIESFLTIKRISGDSEAVLNQDDVSEISIDFTMTKEMLTFQNISALGTIHIHKKLPIEIKGPPLLAEDTIVSLEIKPRFEFLKKLDIQTEKDELEVIDIKELDEGVLILSNRLSENILVHDMNKNTTRELSIGEYPDSIAVIDKMVIAVTQGRRNVMIVGVVTGRVLNRFDMDDDVEGLTTVQAKLIVNCKTKGLQILNIDGNIIGSIPHITGRLYLCAVSSGEIMCADQVNNRLTCVRLDGEIAFSLSDRNLIAPYGITVDIHGDIFVVGIDSSNIYRVSSDGKEKCKIMTSNNRLQRPFVLLILKDGRLLVSNKSGRDVELYQKRNVHVQ</sequence>
<gene>
    <name evidence="3" type="ORF">MCOR_46496</name>
</gene>
<feature type="domain" description="B box-type" evidence="2">
    <location>
        <begin position="3"/>
        <end position="47"/>
    </location>
</feature>
<dbReference type="Proteomes" id="UP000507470">
    <property type="component" value="Unassembled WGS sequence"/>
</dbReference>
<dbReference type="InterPro" id="IPR000315">
    <property type="entry name" value="Znf_B-box"/>
</dbReference>
<protein>
    <recommendedName>
        <fullName evidence="2">B box-type domain-containing protein</fullName>
    </recommendedName>
</protein>
<accession>A0A6J8E2B7</accession>
<dbReference type="Gene3D" id="3.30.160.60">
    <property type="entry name" value="Classic Zinc Finger"/>
    <property type="match status" value="1"/>
</dbReference>
<name>A0A6J8E2B7_MYTCO</name>
<dbReference type="CDD" id="cd19756">
    <property type="entry name" value="Bbox2"/>
    <property type="match status" value="1"/>
</dbReference>
<dbReference type="PROSITE" id="PS50119">
    <property type="entry name" value="ZF_BBOX"/>
    <property type="match status" value="1"/>
</dbReference>
<dbReference type="EMBL" id="CACVKT020008164">
    <property type="protein sequence ID" value="CAC5413625.1"/>
    <property type="molecule type" value="Genomic_DNA"/>
</dbReference>
<dbReference type="InterPro" id="IPR011042">
    <property type="entry name" value="6-blade_b-propeller_TolB-like"/>
</dbReference>
<evidence type="ECO:0000313" key="4">
    <source>
        <dbReference type="Proteomes" id="UP000507470"/>
    </source>
</evidence>
<dbReference type="OrthoDB" id="6053527at2759"/>
<organism evidence="3 4">
    <name type="scientific">Mytilus coruscus</name>
    <name type="common">Sea mussel</name>
    <dbReference type="NCBI Taxonomy" id="42192"/>
    <lineage>
        <taxon>Eukaryota</taxon>
        <taxon>Metazoa</taxon>
        <taxon>Spiralia</taxon>
        <taxon>Lophotrochozoa</taxon>
        <taxon>Mollusca</taxon>
        <taxon>Bivalvia</taxon>
        <taxon>Autobranchia</taxon>
        <taxon>Pteriomorphia</taxon>
        <taxon>Mytilida</taxon>
        <taxon>Mytiloidea</taxon>
        <taxon>Mytilidae</taxon>
        <taxon>Mytilinae</taxon>
        <taxon>Mytilus</taxon>
    </lineage>
</organism>
<evidence type="ECO:0000313" key="3">
    <source>
        <dbReference type="EMBL" id="CAC5413625.1"/>
    </source>
</evidence>
<dbReference type="SUPFAM" id="SSF101898">
    <property type="entry name" value="NHL repeat"/>
    <property type="match status" value="1"/>
</dbReference>
<dbReference type="Gene3D" id="2.120.10.30">
    <property type="entry name" value="TolB, C-terminal domain"/>
    <property type="match status" value="1"/>
</dbReference>
<keyword evidence="1" id="KW-0862">Zinc</keyword>
<evidence type="ECO:0000256" key="1">
    <source>
        <dbReference type="PROSITE-ProRule" id="PRU00024"/>
    </source>
</evidence>
<proteinExistence type="predicted"/>
<keyword evidence="1" id="KW-0863">Zinc-finger</keyword>
<keyword evidence="4" id="KW-1185">Reference proteome</keyword>